<proteinExistence type="predicted"/>
<evidence type="ECO:0000313" key="2">
    <source>
        <dbReference type="Proteomes" id="UP001194696"/>
    </source>
</evidence>
<dbReference type="Proteomes" id="UP001194696">
    <property type="component" value="Unassembled WGS sequence"/>
</dbReference>
<evidence type="ECO:0008006" key="3">
    <source>
        <dbReference type="Google" id="ProtNLM"/>
    </source>
</evidence>
<sequence length="330" mass="37239">MPQSGNHYAGSRPDLFQEAVIVPFSEEQIESYVKQYVPLEPRNWTTEDYMDKLTTIPNLLDLVKNPFLLTLVLAALPGVTEGKQDMSTIKITRVQLYDTFVDHWISVNKRRLEGMTLPNEDREILDQLLDAGFVLMGTDYPTRLVLVIFEKQNGNPVVQYVHLKDKNTWRAKFFGQNSEARLLREPSPLARTGRFFRILHRSILEYFFSRAIFDPSSVVDKKREIEPQSVSASSSSCSALLDADGLLFKRNLLTEPSVIQFLSERVIQHAGFENQLLAVVEQSKSDITAATAAIDAITILVRAGVRFNSADLRGIRIPGAQMEGGTKNYS</sequence>
<gene>
    <name evidence="1" type="ORF">BGZ96_001443</name>
</gene>
<reference evidence="1 2" key="1">
    <citation type="journal article" date="2020" name="Fungal Divers.">
        <title>Resolving the Mortierellaceae phylogeny through synthesis of multi-gene phylogenetics and phylogenomics.</title>
        <authorList>
            <person name="Vandepol N."/>
            <person name="Liber J."/>
            <person name="Desiro A."/>
            <person name="Na H."/>
            <person name="Kennedy M."/>
            <person name="Barry K."/>
            <person name="Grigoriev I.V."/>
            <person name="Miller A.N."/>
            <person name="O'Donnell K."/>
            <person name="Stajich J.E."/>
            <person name="Bonito G."/>
        </authorList>
    </citation>
    <scope>NUCLEOTIDE SEQUENCE [LARGE SCALE GENOMIC DNA]</scope>
    <source>
        <strain evidence="1 2">AD045</strain>
    </source>
</reference>
<name>A0ABQ7KBN0_9FUNG</name>
<comment type="caution">
    <text evidence="1">The sequence shown here is derived from an EMBL/GenBank/DDBJ whole genome shotgun (WGS) entry which is preliminary data.</text>
</comment>
<evidence type="ECO:0000313" key="1">
    <source>
        <dbReference type="EMBL" id="KAG0294292.1"/>
    </source>
</evidence>
<accession>A0ABQ7KBN0</accession>
<protein>
    <recommendedName>
        <fullName evidence="3">HNH nuclease domain-containing protein</fullName>
    </recommendedName>
</protein>
<keyword evidence="2" id="KW-1185">Reference proteome</keyword>
<organism evidence="1 2">
    <name type="scientific">Linnemannia gamsii</name>
    <dbReference type="NCBI Taxonomy" id="64522"/>
    <lineage>
        <taxon>Eukaryota</taxon>
        <taxon>Fungi</taxon>
        <taxon>Fungi incertae sedis</taxon>
        <taxon>Mucoromycota</taxon>
        <taxon>Mortierellomycotina</taxon>
        <taxon>Mortierellomycetes</taxon>
        <taxon>Mortierellales</taxon>
        <taxon>Mortierellaceae</taxon>
        <taxon>Linnemannia</taxon>
    </lineage>
</organism>
<dbReference type="EMBL" id="JAAAIM010000124">
    <property type="protein sequence ID" value="KAG0294292.1"/>
    <property type="molecule type" value="Genomic_DNA"/>
</dbReference>